<gene>
    <name evidence="1" type="ORF">M9H77_01925</name>
</gene>
<keyword evidence="2" id="KW-1185">Reference proteome</keyword>
<evidence type="ECO:0000313" key="2">
    <source>
        <dbReference type="Proteomes" id="UP001060085"/>
    </source>
</evidence>
<accession>A0ACC0C7F1</accession>
<comment type="caution">
    <text evidence="1">The sequence shown here is derived from an EMBL/GenBank/DDBJ whole genome shotgun (WGS) entry which is preliminary data.</text>
</comment>
<dbReference type="Proteomes" id="UP001060085">
    <property type="component" value="Linkage Group LG01"/>
</dbReference>
<protein>
    <submittedName>
        <fullName evidence="1">Uncharacterized protein</fullName>
    </submittedName>
</protein>
<name>A0ACC0C7F1_CATRO</name>
<proteinExistence type="predicted"/>
<dbReference type="EMBL" id="CM044701">
    <property type="protein sequence ID" value="KAI5680698.1"/>
    <property type="molecule type" value="Genomic_DNA"/>
</dbReference>
<organism evidence="1 2">
    <name type="scientific">Catharanthus roseus</name>
    <name type="common">Madagascar periwinkle</name>
    <name type="synonym">Vinca rosea</name>
    <dbReference type="NCBI Taxonomy" id="4058"/>
    <lineage>
        <taxon>Eukaryota</taxon>
        <taxon>Viridiplantae</taxon>
        <taxon>Streptophyta</taxon>
        <taxon>Embryophyta</taxon>
        <taxon>Tracheophyta</taxon>
        <taxon>Spermatophyta</taxon>
        <taxon>Magnoliopsida</taxon>
        <taxon>eudicotyledons</taxon>
        <taxon>Gunneridae</taxon>
        <taxon>Pentapetalae</taxon>
        <taxon>asterids</taxon>
        <taxon>lamiids</taxon>
        <taxon>Gentianales</taxon>
        <taxon>Apocynaceae</taxon>
        <taxon>Rauvolfioideae</taxon>
        <taxon>Vinceae</taxon>
        <taxon>Catharanthinae</taxon>
        <taxon>Catharanthus</taxon>
    </lineage>
</organism>
<reference evidence="2" key="1">
    <citation type="journal article" date="2023" name="Nat. Plants">
        <title>Single-cell RNA sequencing provides a high-resolution roadmap for understanding the multicellular compartmentation of specialized metabolism.</title>
        <authorList>
            <person name="Sun S."/>
            <person name="Shen X."/>
            <person name="Li Y."/>
            <person name="Li Y."/>
            <person name="Wang S."/>
            <person name="Li R."/>
            <person name="Zhang H."/>
            <person name="Shen G."/>
            <person name="Guo B."/>
            <person name="Wei J."/>
            <person name="Xu J."/>
            <person name="St-Pierre B."/>
            <person name="Chen S."/>
            <person name="Sun C."/>
        </authorList>
    </citation>
    <scope>NUCLEOTIDE SEQUENCE [LARGE SCALE GENOMIC DNA]</scope>
</reference>
<evidence type="ECO:0000313" key="1">
    <source>
        <dbReference type="EMBL" id="KAI5680698.1"/>
    </source>
</evidence>
<sequence length="192" mass="22525">MPLLEAVGMTPTSKNFTIAIAFMLNEQATTYRWIFQHIKHLYFSSAVSIGNEQDEGTSIKTFWQKLTEMIKDEEVASRFVNDSWHKLLNETDEAEYLKILDILKTKWHNRPDFLHYLFNTWLNPLAHKFVRVWTSQVLHFGAETANYAESEHSILKLWRSICHGDLGTVFLNIDYLLKVKLLRLIAHWSIQA</sequence>